<reference evidence="2 3" key="1">
    <citation type="submission" date="2015-06" db="EMBL/GenBank/DDBJ databases">
        <title>Draft genome of the ant-associated black yeast Phialophora attae CBS 131958.</title>
        <authorList>
            <person name="Moreno L.F."/>
            <person name="Stielow B.J."/>
            <person name="de Hoog S."/>
            <person name="Vicente V.A."/>
            <person name="Weiss V.A."/>
            <person name="de Vries M."/>
            <person name="Cruz L.M."/>
            <person name="Souza E.M."/>
        </authorList>
    </citation>
    <scope>NUCLEOTIDE SEQUENCE [LARGE SCALE GENOMIC DNA]</scope>
    <source>
        <strain evidence="2 3">CBS 131958</strain>
    </source>
</reference>
<evidence type="ECO:0000313" key="2">
    <source>
        <dbReference type="EMBL" id="KPI43182.1"/>
    </source>
</evidence>
<dbReference type="GeneID" id="28739028"/>
<dbReference type="Proteomes" id="UP000038010">
    <property type="component" value="Unassembled WGS sequence"/>
</dbReference>
<dbReference type="VEuPathDB" id="FungiDB:AB675_6828"/>
<feature type="compositionally biased region" description="Basic and acidic residues" evidence="1">
    <location>
        <begin position="290"/>
        <end position="300"/>
    </location>
</feature>
<name>A0A0N1HE72_9EURO</name>
<feature type="region of interest" description="Disordered" evidence="1">
    <location>
        <begin position="449"/>
        <end position="511"/>
    </location>
</feature>
<comment type="caution">
    <text evidence="2">The sequence shown here is derived from an EMBL/GenBank/DDBJ whole genome shotgun (WGS) entry which is preliminary data.</text>
</comment>
<gene>
    <name evidence="2" type="ORF">AB675_6828</name>
</gene>
<protein>
    <submittedName>
        <fullName evidence="2">Uncharacterized protein</fullName>
    </submittedName>
</protein>
<evidence type="ECO:0000313" key="3">
    <source>
        <dbReference type="Proteomes" id="UP000038010"/>
    </source>
</evidence>
<organism evidence="2 3">
    <name type="scientific">Cyphellophora attinorum</name>
    <dbReference type="NCBI Taxonomy" id="1664694"/>
    <lineage>
        <taxon>Eukaryota</taxon>
        <taxon>Fungi</taxon>
        <taxon>Dikarya</taxon>
        <taxon>Ascomycota</taxon>
        <taxon>Pezizomycotina</taxon>
        <taxon>Eurotiomycetes</taxon>
        <taxon>Chaetothyriomycetidae</taxon>
        <taxon>Chaetothyriales</taxon>
        <taxon>Cyphellophoraceae</taxon>
        <taxon>Cyphellophora</taxon>
    </lineage>
</organism>
<feature type="compositionally biased region" description="Basic and acidic residues" evidence="1">
    <location>
        <begin position="449"/>
        <end position="464"/>
    </location>
</feature>
<accession>A0A0N1HE72</accession>
<dbReference type="OrthoDB" id="5393115at2759"/>
<proteinExistence type="predicted"/>
<feature type="compositionally biased region" description="Polar residues" evidence="1">
    <location>
        <begin position="1"/>
        <end position="35"/>
    </location>
</feature>
<sequence>MRTTVTDTAASQQPSVTSETTRVADTARNAGNTGPLSHEVPQFIRDLANSRLNRVNRHSRASSLVSVSTKFTNSTFNEDSRSIDLVIGGQFFRIARDGSRVTDSAPPPYSTIYAIESQSTTSPLLPAVSPSASVFSVQTGSGESLDAAFVLSGDEDDDSGSGVGGFTTPRQQSPSRSPDTAIRTTRAFFELATPTLEFDQSRPQTALAVDDEVPDRHPSYKSGIEVLNVVPRSTRVSRADDFARSPPLRRRNGVRLPSLDTSGRHSLGAPPGRHRSQSAGPILEPSLLADKSDEPRDSRPVGRRAFTAFPPLMLSRSAVQLDSHDDDDSEEDSRPPQMDTENDISLHYSGMMRRLDREHRKDSQTKDREISVLKQQLDEKDHVYRQQFREMRFTIEDLQQQLEHMKDQLEENERTVEARIERAIFKTEDTWEQRWRDQETLYRKRLKQMEEEAQKQADTLHRGVEQPSGNSPDVEAGHEEELTGSPKTDTTTDQHRSRWPPSIMSRERRFI</sequence>
<keyword evidence="3" id="KW-1185">Reference proteome</keyword>
<feature type="region of interest" description="Disordered" evidence="1">
    <location>
        <begin position="1"/>
        <end position="38"/>
    </location>
</feature>
<dbReference type="EMBL" id="LFJN01000005">
    <property type="protein sequence ID" value="KPI43182.1"/>
    <property type="molecule type" value="Genomic_DNA"/>
</dbReference>
<evidence type="ECO:0000256" key="1">
    <source>
        <dbReference type="SAM" id="MobiDB-lite"/>
    </source>
</evidence>
<dbReference type="RefSeq" id="XP_018003145.1">
    <property type="nucleotide sequence ID" value="XM_018147148.1"/>
</dbReference>
<feature type="region of interest" description="Disordered" evidence="1">
    <location>
        <begin position="238"/>
        <end position="345"/>
    </location>
</feature>
<feature type="compositionally biased region" description="Polar residues" evidence="1">
    <location>
        <begin position="168"/>
        <end position="178"/>
    </location>
</feature>
<dbReference type="AlphaFoldDB" id="A0A0N1HE72"/>
<feature type="region of interest" description="Disordered" evidence="1">
    <location>
        <begin position="152"/>
        <end position="180"/>
    </location>
</feature>